<proteinExistence type="predicted"/>
<evidence type="ECO:0000313" key="2">
    <source>
        <dbReference type="Proteomes" id="UP001396898"/>
    </source>
</evidence>
<reference evidence="1 2" key="1">
    <citation type="submission" date="2023-01" db="EMBL/GenBank/DDBJ databases">
        <title>Analysis of 21 Apiospora genomes using comparative genomics revels a genus with tremendous synthesis potential of carbohydrate active enzymes and secondary metabolites.</title>
        <authorList>
            <person name="Sorensen T."/>
        </authorList>
    </citation>
    <scope>NUCLEOTIDE SEQUENCE [LARGE SCALE GENOMIC DNA]</scope>
    <source>
        <strain evidence="1 2">CBS 20057</strain>
    </source>
</reference>
<organism evidence="1 2">
    <name type="scientific">Apiospora marii</name>
    <dbReference type="NCBI Taxonomy" id="335849"/>
    <lineage>
        <taxon>Eukaryota</taxon>
        <taxon>Fungi</taxon>
        <taxon>Dikarya</taxon>
        <taxon>Ascomycota</taxon>
        <taxon>Pezizomycotina</taxon>
        <taxon>Sordariomycetes</taxon>
        <taxon>Xylariomycetidae</taxon>
        <taxon>Amphisphaeriales</taxon>
        <taxon>Apiosporaceae</taxon>
        <taxon>Apiospora</taxon>
    </lineage>
</organism>
<comment type="caution">
    <text evidence="1">The sequence shown here is derived from an EMBL/GenBank/DDBJ whole genome shotgun (WGS) entry which is preliminary data.</text>
</comment>
<keyword evidence="2" id="KW-1185">Reference proteome</keyword>
<protein>
    <submittedName>
        <fullName evidence="1">Uncharacterized protein</fullName>
    </submittedName>
</protein>
<accession>A0ABR1RY69</accession>
<evidence type="ECO:0000313" key="1">
    <source>
        <dbReference type="EMBL" id="KAK8022855.1"/>
    </source>
</evidence>
<name>A0ABR1RY69_9PEZI</name>
<sequence>MAMLGLGYPNSKYKECVEKLGVRGMMNQSREALRAEEWWKSDAIFFAEYRRLLGEDFEKCRKAMCPFAQPWTKEALQLKPYADTGLIVLDEEHDLDGHADDTAPSSAHYPGQPLEVDAVSKIPYPAMPRLAPDQYPLWLVQQLSKDDQCAVLP</sequence>
<dbReference type="Proteomes" id="UP001396898">
    <property type="component" value="Unassembled WGS sequence"/>
</dbReference>
<gene>
    <name evidence="1" type="ORF">PG991_006736</name>
</gene>
<dbReference type="EMBL" id="JAQQWI010000009">
    <property type="protein sequence ID" value="KAK8022855.1"/>
    <property type="molecule type" value="Genomic_DNA"/>
</dbReference>